<comment type="caution">
    <text evidence="2">The sequence shown here is derived from an EMBL/GenBank/DDBJ whole genome shotgun (WGS) entry which is preliminary data.</text>
</comment>
<accession>A0A445B8L8</accession>
<keyword evidence="3" id="KW-1185">Reference proteome</keyword>
<dbReference type="Proteomes" id="UP000289738">
    <property type="component" value="Chromosome A10"/>
</dbReference>
<proteinExistence type="predicted"/>
<sequence>MPLKDSTETKMGCQEQDQVGPCKQLDALSLFNPLNEMRQKERKSMDRSHRLHPVGTTRSHQGHLRHPGVADRP</sequence>
<protein>
    <submittedName>
        <fullName evidence="2">Uncharacterized protein</fullName>
    </submittedName>
</protein>
<reference evidence="2 3" key="1">
    <citation type="submission" date="2019-01" db="EMBL/GenBank/DDBJ databases">
        <title>Sequencing of cultivated peanut Arachis hypogaea provides insights into genome evolution and oil improvement.</title>
        <authorList>
            <person name="Chen X."/>
        </authorList>
    </citation>
    <scope>NUCLEOTIDE SEQUENCE [LARGE SCALE GENOMIC DNA]</scope>
    <source>
        <strain evidence="3">cv. Fuhuasheng</strain>
        <tissue evidence="2">Leaves</tissue>
    </source>
</reference>
<dbReference type="EMBL" id="SDMP01000010">
    <property type="protein sequence ID" value="RYR35017.1"/>
    <property type="molecule type" value="Genomic_DNA"/>
</dbReference>
<name>A0A445B8L8_ARAHY</name>
<evidence type="ECO:0000256" key="1">
    <source>
        <dbReference type="SAM" id="MobiDB-lite"/>
    </source>
</evidence>
<dbReference type="AlphaFoldDB" id="A0A445B8L8"/>
<feature type="region of interest" description="Disordered" evidence="1">
    <location>
        <begin position="33"/>
        <end position="73"/>
    </location>
</feature>
<feature type="compositionally biased region" description="Basic and acidic residues" evidence="1">
    <location>
        <begin position="37"/>
        <end position="48"/>
    </location>
</feature>
<evidence type="ECO:0000313" key="3">
    <source>
        <dbReference type="Proteomes" id="UP000289738"/>
    </source>
</evidence>
<gene>
    <name evidence="2" type="ORF">Ahy_A10g050113</name>
</gene>
<evidence type="ECO:0000313" key="2">
    <source>
        <dbReference type="EMBL" id="RYR35017.1"/>
    </source>
</evidence>
<organism evidence="2 3">
    <name type="scientific">Arachis hypogaea</name>
    <name type="common">Peanut</name>
    <dbReference type="NCBI Taxonomy" id="3818"/>
    <lineage>
        <taxon>Eukaryota</taxon>
        <taxon>Viridiplantae</taxon>
        <taxon>Streptophyta</taxon>
        <taxon>Embryophyta</taxon>
        <taxon>Tracheophyta</taxon>
        <taxon>Spermatophyta</taxon>
        <taxon>Magnoliopsida</taxon>
        <taxon>eudicotyledons</taxon>
        <taxon>Gunneridae</taxon>
        <taxon>Pentapetalae</taxon>
        <taxon>rosids</taxon>
        <taxon>fabids</taxon>
        <taxon>Fabales</taxon>
        <taxon>Fabaceae</taxon>
        <taxon>Papilionoideae</taxon>
        <taxon>50 kb inversion clade</taxon>
        <taxon>dalbergioids sensu lato</taxon>
        <taxon>Dalbergieae</taxon>
        <taxon>Pterocarpus clade</taxon>
        <taxon>Arachis</taxon>
    </lineage>
</organism>